<sequence length="1081" mass="118341">MDYSRPSQIDDAAYRGVIENYRCDEAEQLRRLIDIARLDTKASREIETRAGKLVQAVRDKNAHGSGIDAFMHEYELSSQEGVVLMCLAEALLRIPDDATVDKLIDDKIGGSNWESHLGESKSWFVNASTWGLMLTGRILRHEDAPQRNFRNVLQRLVKRSGEPFIRQAVSQAMRIMGKQFVMGRTIEEAISNARSLEKRGYTYSYDMLGEAARTDKDAQRYYDDYYHAIEACGSASKNLGPEKSPGVSVKLSALHARYELAHRERVHKELLPRLLKLARLAASKNINLTIDAEEAARLDLSLELFACVSQEDDLSDWQGLGLAVQAYQKRALDAIDWLADLGKRHNRRIMIRLVKGAYWDTEIKHAQEAGLDGYPVFTRKVNTDVSFLACARRILDNPDVFYGQFATHNAHTMSYIRELVGDREDYEFQRLHGMGEALYEQIVEKTQPNGTPRAACRIYAPVGAHEDLLAYLVRRLLENGANSSFVNRLVDEDEPVEEIVADPVATATNQKSATHPKIALPHDLYGTRRPNARGVDLSDIRELDALAKGMREADARVWRAAPLINGLVNGKKAGAGQADDQRKNAIAVKSPADNERTVGDVVWATADDIDAALASAAEAADGWSATPGRERAACLRRYADLLEEHTAELVALCAREAGKHIPDGIAEVREAVDFCRYYACQVEDEFDGEHVLPGPTGERNTYRLHGRGVFVCICPWNFPLAIFTGQVTAALAAGNAVIAKPAEQSSLIGARAVALMHKAGIPTDVLHLLPGDGPSVGAKLVADRRVDGVAFTGSLATAKAINKTLAERDGPLIPLIAETGGQNAMIVDSSALIEQVVADVIKSGFQSAGQRCSALRVLYVQNDIADTLLDMLSGAMAELSIGDPWKLSTDVTPVIDAEARDGLTQYAEQVDGTLDTVYCCRLGDTTRRGTFFAPRTLALKNSSQLGDEQFGPIVHVVRFEADELDAVVDAINGLGYGLTFGIHSRIDTTVERVIRRIKVGNAYVNRNMIGAVVGVHPFGGEGLSGTGPKAGGPHYLHRFATERAVSRDTTAAGGNASLMSLEEDEPTRHSLLTPEPQRYAG</sequence>
<dbReference type="InterPro" id="IPR024089">
    <property type="entry name" value="PRODH_PutA_dom_I/II"/>
</dbReference>
<dbReference type="PIRSF" id="PIRSF000197">
    <property type="entry name" value="Bifunct_PutA"/>
    <property type="match status" value="1"/>
</dbReference>
<evidence type="ECO:0000259" key="9">
    <source>
        <dbReference type="Pfam" id="PF14850"/>
    </source>
</evidence>
<feature type="region of interest" description="Disordered" evidence="6">
    <location>
        <begin position="1058"/>
        <end position="1081"/>
    </location>
</feature>
<dbReference type="NCBIfam" id="TIGR01238">
    <property type="entry name" value="D1pyr5carbox3"/>
    <property type="match status" value="1"/>
</dbReference>
<reference evidence="12" key="1">
    <citation type="journal article" date="2019" name="Int. J. Syst. Evol. Microbiol.">
        <title>The Global Catalogue of Microorganisms (GCM) 10K type strain sequencing project: providing services to taxonomists for standard genome sequencing and annotation.</title>
        <authorList>
            <consortium name="The Broad Institute Genomics Platform"/>
            <consortium name="The Broad Institute Genome Sequencing Center for Infectious Disease"/>
            <person name="Wu L."/>
            <person name="Ma J."/>
        </authorList>
    </citation>
    <scope>NUCLEOTIDE SEQUENCE [LARGE SCALE GENOMIC DNA]</scope>
    <source>
        <strain evidence="12">KCTC 52640</strain>
    </source>
</reference>
<keyword evidence="5" id="KW-0804">Transcription</keyword>
<keyword evidence="5" id="KW-0238">DNA-binding</keyword>
<dbReference type="InterPro" id="IPR041349">
    <property type="entry name" value="PRODH"/>
</dbReference>
<dbReference type="InterPro" id="IPR050485">
    <property type="entry name" value="Proline_metab_enzyme"/>
</dbReference>
<dbReference type="InterPro" id="IPR002872">
    <property type="entry name" value="Proline_DH_dom"/>
</dbReference>
<dbReference type="GO" id="GO:0003842">
    <property type="term" value="F:L-glutamate gamma-semialdehyde dehydrogenase activity"/>
    <property type="evidence" value="ECO:0007669"/>
    <property type="project" value="UniProtKB-EC"/>
</dbReference>
<evidence type="ECO:0000256" key="1">
    <source>
        <dbReference type="ARBA" id="ARBA00004786"/>
    </source>
</evidence>
<keyword evidence="5" id="KW-0805">Transcription regulation</keyword>
<feature type="domain" description="Proline dehydrogenase PutA" evidence="9">
    <location>
        <begin position="67"/>
        <end position="180"/>
    </location>
</feature>
<comment type="function">
    <text evidence="5">Oxidizes proline to glutamate for use as a carbon and nitrogen source.</text>
</comment>
<evidence type="ECO:0000259" key="7">
    <source>
        <dbReference type="Pfam" id="PF00171"/>
    </source>
</evidence>
<dbReference type="Pfam" id="PF00171">
    <property type="entry name" value="Aldedh"/>
    <property type="match status" value="1"/>
</dbReference>
<dbReference type="SUPFAM" id="SSF81935">
    <property type="entry name" value="N-terminal domain of bifunctional PutA protein"/>
    <property type="match status" value="1"/>
</dbReference>
<evidence type="ECO:0000256" key="3">
    <source>
        <dbReference type="ARBA" id="ARBA00023027"/>
    </source>
</evidence>
<dbReference type="InterPro" id="IPR016162">
    <property type="entry name" value="Ald_DH_N"/>
</dbReference>
<dbReference type="InterPro" id="IPR015590">
    <property type="entry name" value="Aldehyde_DH_dom"/>
</dbReference>
<keyword evidence="5" id="KW-0678">Repressor</keyword>
<name>A0ABV7ETK7_9GAMM</name>
<evidence type="ECO:0000256" key="5">
    <source>
        <dbReference type="PIRNR" id="PIRNR000197"/>
    </source>
</evidence>
<dbReference type="GO" id="GO:0004657">
    <property type="term" value="F:proline dehydrogenase activity"/>
    <property type="evidence" value="ECO:0007669"/>
    <property type="project" value="UniProtKB-EC"/>
</dbReference>
<dbReference type="PANTHER" id="PTHR42862:SF1">
    <property type="entry name" value="DELTA-1-PYRROLINE-5-CARBOXYLATE DEHYDROGENASE 2, ISOFORM A-RELATED"/>
    <property type="match status" value="1"/>
</dbReference>
<gene>
    <name evidence="11" type="primary">putA</name>
    <name evidence="11" type="ORF">ACFOSU_13425</name>
</gene>
<dbReference type="Gene3D" id="3.40.309.10">
    <property type="entry name" value="Aldehyde Dehydrogenase, Chain A, domain 2"/>
    <property type="match status" value="1"/>
</dbReference>
<keyword evidence="5" id="KW-0642">Proline metabolism</keyword>
<dbReference type="CDD" id="cd07125">
    <property type="entry name" value="ALDH_PutA-P5CDH"/>
    <property type="match status" value="1"/>
</dbReference>
<dbReference type="Gene3D" id="3.40.605.10">
    <property type="entry name" value="Aldehyde Dehydrogenase, Chain A, domain 1"/>
    <property type="match status" value="1"/>
</dbReference>
<dbReference type="Pfam" id="PF18327">
    <property type="entry name" value="PRODH"/>
    <property type="match status" value="1"/>
</dbReference>
<evidence type="ECO:0000256" key="4">
    <source>
        <dbReference type="ARBA" id="ARBA00048142"/>
    </source>
</evidence>
<feature type="domain" description="Proline dehydrogenase" evidence="8">
    <location>
        <begin position="190"/>
        <end position="488"/>
    </location>
</feature>
<keyword evidence="3 5" id="KW-0520">NAD</keyword>
<proteinExistence type="inferred from homology"/>
<dbReference type="PROSITE" id="PS00070">
    <property type="entry name" value="ALDEHYDE_DEHYDR_CYS"/>
    <property type="match status" value="1"/>
</dbReference>
<evidence type="ECO:0000259" key="10">
    <source>
        <dbReference type="Pfam" id="PF18327"/>
    </source>
</evidence>
<dbReference type="PANTHER" id="PTHR42862">
    <property type="entry name" value="DELTA-1-PYRROLINE-5-CARBOXYLATE DEHYDROGENASE 1, ISOFORM A-RELATED"/>
    <property type="match status" value="1"/>
</dbReference>
<evidence type="ECO:0000313" key="12">
    <source>
        <dbReference type="Proteomes" id="UP001595462"/>
    </source>
</evidence>
<dbReference type="RefSeq" id="WP_380690439.1">
    <property type="nucleotide sequence ID" value="NZ_JBHRSS010000006.1"/>
</dbReference>
<dbReference type="Pfam" id="PF01619">
    <property type="entry name" value="Pro_dh"/>
    <property type="match status" value="1"/>
</dbReference>
<comment type="similarity">
    <text evidence="5">In the N-terminal section; belongs to the proline dehydrogenase family.</text>
</comment>
<comment type="catalytic activity">
    <reaction evidence="4 5">
        <text>L-glutamate 5-semialdehyde + NAD(+) + H2O = L-glutamate + NADH + 2 H(+)</text>
        <dbReference type="Rhea" id="RHEA:30235"/>
        <dbReference type="ChEBI" id="CHEBI:15377"/>
        <dbReference type="ChEBI" id="CHEBI:15378"/>
        <dbReference type="ChEBI" id="CHEBI:29985"/>
        <dbReference type="ChEBI" id="CHEBI:57540"/>
        <dbReference type="ChEBI" id="CHEBI:57945"/>
        <dbReference type="ChEBI" id="CHEBI:58066"/>
        <dbReference type="EC" id="1.2.1.88"/>
    </reaction>
</comment>
<keyword evidence="5" id="KW-0274">FAD</keyword>
<dbReference type="InterPro" id="IPR024082">
    <property type="entry name" value="PRODH_PutA_dom_II"/>
</dbReference>
<dbReference type="InterPro" id="IPR029041">
    <property type="entry name" value="FAD-linked_oxidoreductase-like"/>
</dbReference>
<evidence type="ECO:0000259" key="8">
    <source>
        <dbReference type="Pfam" id="PF01619"/>
    </source>
</evidence>
<comment type="pathway">
    <text evidence="5">Amino-acid degradation; L-proline degradation into L-glutamate; L-glutamate from L-proline: step 1/2.</text>
</comment>
<dbReference type="SUPFAM" id="SSF51730">
    <property type="entry name" value="FAD-linked oxidoreductase"/>
    <property type="match status" value="1"/>
</dbReference>
<dbReference type="InterPro" id="IPR016160">
    <property type="entry name" value="Ald_DH_CS_CYS"/>
</dbReference>
<keyword evidence="12" id="KW-1185">Reference proteome</keyword>
<dbReference type="Proteomes" id="UP001595462">
    <property type="component" value="Unassembled WGS sequence"/>
</dbReference>
<feature type="domain" description="Aldehyde dehydrogenase" evidence="7">
    <location>
        <begin position="582"/>
        <end position="1043"/>
    </location>
</feature>
<dbReference type="Pfam" id="PF14850">
    <property type="entry name" value="Pro_dh-DNA_bdg"/>
    <property type="match status" value="1"/>
</dbReference>
<dbReference type="InterPro" id="IPR025703">
    <property type="entry name" value="Bifunct_PutA"/>
</dbReference>
<feature type="domain" description="Proline utilization A proline dehydrogenase N-terminal" evidence="10">
    <location>
        <begin position="20"/>
        <end position="58"/>
    </location>
</feature>
<dbReference type="Gene3D" id="1.20.5.460">
    <property type="entry name" value="Single helix bin"/>
    <property type="match status" value="1"/>
</dbReference>
<comment type="caution">
    <text evidence="11">The sequence shown here is derived from an EMBL/GenBank/DDBJ whole genome shotgun (WGS) entry which is preliminary data.</text>
</comment>
<evidence type="ECO:0000313" key="11">
    <source>
        <dbReference type="EMBL" id="MFC3104877.1"/>
    </source>
</evidence>
<comment type="cofactor">
    <cofactor evidence="5">
        <name>FAD</name>
        <dbReference type="ChEBI" id="CHEBI:57692"/>
    </cofactor>
</comment>
<dbReference type="NCBIfam" id="NF008869">
    <property type="entry name" value="PRK11904.1"/>
    <property type="match status" value="1"/>
</dbReference>
<dbReference type="InterPro" id="IPR016163">
    <property type="entry name" value="Ald_DH_C"/>
</dbReference>
<accession>A0ABV7ETK7</accession>
<comment type="similarity">
    <text evidence="5">In the C-terminal section; belongs to the aldehyde dehydrogenase family.</text>
</comment>
<dbReference type="InterPro" id="IPR005933">
    <property type="entry name" value="PutA_C"/>
</dbReference>
<dbReference type="EMBL" id="JBHRSS010000006">
    <property type="protein sequence ID" value="MFC3104877.1"/>
    <property type="molecule type" value="Genomic_DNA"/>
</dbReference>
<organism evidence="11 12">
    <name type="scientific">Salinisphaera aquimarina</name>
    <dbReference type="NCBI Taxonomy" id="2094031"/>
    <lineage>
        <taxon>Bacteria</taxon>
        <taxon>Pseudomonadati</taxon>
        <taxon>Pseudomonadota</taxon>
        <taxon>Gammaproteobacteria</taxon>
        <taxon>Salinisphaerales</taxon>
        <taxon>Salinisphaeraceae</taxon>
        <taxon>Salinisphaera</taxon>
    </lineage>
</organism>
<dbReference type="Gene3D" id="3.20.20.220">
    <property type="match status" value="1"/>
</dbReference>
<evidence type="ECO:0000256" key="2">
    <source>
        <dbReference type="ARBA" id="ARBA00023002"/>
    </source>
</evidence>
<dbReference type="InterPro" id="IPR016161">
    <property type="entry name" value="Ald_DH/histidinol_DH"/>
</dbReference>
<comment type="pathway">
    <text evidence="1 5">Amino-acid degradation; L-proline degradation into L-glutamate; L-glutamate from L-proline: step 2/2.</text>
</comment>
<evidence type="ECO:0000256" key="6">
    <source>
        <dbReference type="SAM" id="MobiDB-lite"/>
    </source>
</evidence>
<keyword evidence="5" id="KW-0285">Flavoprotein</keyword>
<comment type="catalytic activity">
    <reaction evidence="5">
        <text>L-proline + a quinone = (S)-1-pyrroline-5-carboxylate + a quinol + H(+)</text>
        <dbReference type="Rhea" id="RHEA:23784"/>
        <dbReference type="ChEBI" id="CHEBI:15378"/>
        <dbReference type="ChEBI" id="CHEBI:17388"/>
        <dbReference type="ChEBI" id="CHEBI:24646"/>
        <dbReference type="ChEBI" id="CHEBI:60039"/>
        <dbReference type="ChEBI" id="CHEBI:132124"/>
        <dbReference type="EC" id="1.5.5.2"/>
    </reaction>
</comment>
<dbReference type="EC" id="1.5.5.2" evidence="5"/>
<dbReference type="SUPFAM" id="SSF53720">
    <property type="entry name" value="ALDH-like"/>
    <property type="match status" value="1"/>
</dbReference>
<dbReference type="EC" id="1.2.1.88" evidence="5"/>
<keyword evidence="2 5" id="KW-0560">Oxidoreductase</keyword>
<protein>
    <recommendedName>
        <fullName evidence="5">Bifunctional protein PutA</fullName>
    </recommendedName>
    <domain>
        <recommendedName>
            <fullName evidence="5">Proline dehydrogenase</fullName>
            <ecNumber evidence="5">1.5.5.2</ecNumber>
        </recommendedName>
        <alternativeName>
            <fullName evidence="5">Proline oxidase</fullName>
        </alternativeName>
    </domain>
    <domain>
        <recommendedName>
            <fullName evidence="5">Delta-1-pyrroline-5-carboxylate dehydrogenase</fullName>
            <shortName evidence="5">P5C dehydrogenase</shortName>
            <ecNumber evidence="5">1.2.1.88</ecNumber>
        </recommendedName>
        <alternativeName>
            <fullName evidence="5">L-glutamate gamma-semialdehyde dehydrogenase</fullName>
        </alternativeName>
    </domain>
</protein>